<dbReference type="Proteomes" id="UP000886595">
    <property type="component" value="Unassembled WGS sequence"/>
</dbReference>
<keyword evidence="3" id="KW-1185">Reference proteome</keyword>
<dbReference type="EMBL" id="JAAMPC010000005">
    <property type="protein sequence ID" value="KAG2311746.1"/>
    <property type="molecule type" value="Genomic_DNA"/>
</dbReference>
<reference evidence="2 3" key="1">
    <citation type="submission" date="2020-02" db="EMBL/GenBank/DDBJ databases">
        <authorList>
            <person name="Ma Q."/>
            <person name="Huang Y."/>
            <person name="Song X."/>
            <person name="Pei D."/>
        </authorList>
    </citation>
    <scope>NUCLEOTIDE SEQUENCE [LARGE SCALE GENOMIC DNA]</scope>
    <source>
        <strain evidence="2">Sxm20200214</strain>
        <tissue evidence="2">Leaf</tissue>
    </source>
</reference>
<dbReference type="OrthoDB" id="10596424at2759"/>
<evidence type="ECO:0000313" key="3">
    <source>
        <dbReference type="Proteomes" id="UP000886595"/>
    </source>
</evidence>
<name>A0A8X7VI91_BRACI</name>
<evidence type="ECO:0000256" key="1">
    <source>
        <dbReference type="SAM" id="MobiDB-lite"/>
    </source>
</evidence>
<accession>A0A8X7VI91</accession>
<feature type="compositionally biased region" description="Basic and acidic residues" evidence="1">
    <location>
        <begin position="112"/>
        <end position="122"/>
    </location>
</feature>
<organism evidence="2 3">
    <name type="scientific">Brassica carinata</name>
    <name type="common">Ethiopian mustard</name>
    <name type="synonym">Abyssinian cabbage</name>
    <dbReference type="NCBI Taxonomy" id="52824"/>
    <lineage>
        <taxon>Eukaryota</taxon>
        <taxon>Viridiplantae</taxon>
        <taxon>Streptophyta</taxon>
        <taxon>Embryophyta</taxon>
        <taxon>Tracheophyta</taxon>
        <taxon>Spermatophyta</taxon>
        <taxon>Magnoliopsida</taxon>
        <taxon>eudicotyledons</taxon>
        <taxon>Gunneridae</taxon>
        <taxon>Pentapetalae</taxon>
        <taxon>rosids</taxon>
        <taxon>malvids</taxon>
        <taxon>Brassicales</taxon>
        <taxon>Brassicaceae</taxon>
        <taxon>Brassiceae</taxon>
        <taxon>Brassica</taxon>
    </lineage>
</organism>
<feature type="region of interest" description="Disordered" evidence="1">
    <location>
        <begin position="40"/>
        <end position="137"/>
    </location>
</feature>
<gene>
    <name evidence="2" type="ORF">Bca52824_023303</name>
</gene>
<feature type="compositionally biased region" description="Acidic residues" evidence="1">
    <location>
        <begin position="45"/>
        <end position="54"/>
    </location>
</feature>
<sequence>MNFTFHGKETLVEYTYPWLPPKCTTCEKWGHLAKACLRQSKPAEDVESSVEESGESQRLGSQKQMEELATQKQREEVENGKQSTETQNEKLAEGENGELKVGTKVCNTPQKSVERSVSEDGSRNSNPKEVSIEQLEK</sequence>
<dbReference type="AlphaFoldDB" id="A0A8X7VI91"/>
<evidence type="ECO:0000313" key="2">
    <source>
        <dbReference type="EMBL" id="KAG2311746.1"/>
    </source>
</evidence>
<comment type="caution">
    <text evidence="2">The sequence shown here is derived from an EMBL/GenBank/DDBJ whole genome shotgun (WGS) entry which is preliminary data.</text>
</comment>
<proteinExistence type="predicted"/>
<protein>
    <submittedName>
        <fullName evidence="2">Uncharacterized protein</fullName>
    </submittedName>
</protein>